<dbReference type="RefSeq" id="WP_343998372.1">
    <property type="nucleotide sequence ID" value="NZ_BAAAGU010000009.1"/>
</dbReference>
<keyword evidence="3" id="KW-1185">Reference proteome</keyword>
<evidence type="ECO:0000313" key="3">
    <source>
        <dbReference type="Proteomes" id="UP001500724"/>
    </source>
</evidence>
<reference evidence="2 3" key="1">
    <citation type="journal article" date="2019" name="Int. J. Syst. Evol. Microbiol.">
        <title>The Global Catalogue of Microorganisms (GCM) 10K type strain sequencing project: providing services to taxonomists for standard genome sequencing and annotation.</title>
        <authorList>
            <consortium name="The Broad Institute Genomics Platform"/>
            <consortium name="The Broad Institute Genome Sequencing Center for Infectious Disease"/>
            <person name="Wu L."/>
            <person name="Ma J."/>
        </authorList>
    </citation>
    <scope>NUCLEOTIDE SEQUENCE [LARGE SCALE GENOMIC DNA]</scope>
    <source>
        <strain evidence="2 3">JCM 10367</strain>
    </source>
</reference>
<dbReference type="Proteomes" id="UP001500724">
    <property type="component" value="Unassembled WGS sequence"/>
</dbReference>
<dbReference type="SUPFAM" id="SSF47413">
    <property type="entry name" value="lambda repressor-like DNA-binding domains"/>
    <property type="match status" value="1"/>
</dbReference>
<dbReference type="CDD" id="cd00093">
    <property type="entry name" value="HTH_XRE"/>
    <property type="match status" value="1"/>
</dbReference>
<dbReference type="Gene3D" id="1.10.260.40">
    <property type="entry name" value="lambda repressor-like DNA-binding domains"/>
    <property type="match status" value="1"/>
</dbReference>
<dbReference type="SMART" id="SM00530">
    <property type="entry name" value="HTH_XRE"/>
    <property type="match status" value="1"/>
</dbReference>
<evidence type="ECO:0000259" key="1">
    <source>
        <dbReference type="PROSITE" id="PS50943"/>
    </source>
</evidence>
<dbReference type="Pfam" id="PF13560">
    <property type="entry name" value="HTH_31"/>
    <property type="match status" value="1"/>
</dbReference>
<dbReference type="EMBL" id="BAAAGU010000009">
    <property type="protein sequence ID" value="GAA0637662.1"/>
    <property type="molecule type" value="Genomic_DNA"/>
</dbReference>
<accession>A0ABN1HC95</accession>
<sequence>MARTPATYLVHGPSLRKQRKSLGLTVQQAAARAGISRSYLQRLETGTRERMGPPRYIRLRAALNATDDQLSPPREELQEER</sequence>
<protein>
    <recommendedName>
        <fullName evidence="1">HTH cro/C1-type domain-containing protein</fullName>
    </recommendedName>
</protein>
<feature type="domain" description="HTH cro/C1-type" evidence="1">
    <location>
        <begin position="15"/>
        <end position="70"/>
    </location>
</feature>
<organism evidence="2 3">
    <name type="scientific">Streptomyces thermocarboxydovorans</name>
    <dbReference type="NCBI Taxonomy" id="59298"/>
    <lineage>
        <taxon>Bacteria</taxon>
        <taxon>Bacillati</taxon>
        <taxon>Actinomycetota</taxon>
        <taxon>Actinomycetes</taxon>
        <taxon>Kitasatosporales</taxon>
        <taxon>Streptomycetaceae</taxon>
        <taxon>Streptomyces</taxon>
    </lineage>
</organism>
<gene>
    <name evidence="2" type="ORF">GCM10009535_12640</name>
</gene>
<comment type="caution">
    <text evidence="2">The sequence shown here is derived from an EMBL/GenBank/DDBJ whole genome shotgun (WGS) entry which is preliminary data.</text>
</comment>
<proteinExistence type="predicted"/>
<evidence type="ECO:0000313" key="2">
    <source>
        <dbReference type="EMBL" id="GAA0637662.1"/>
    </source>
</evidence>
<name>A0ABN1HC95_9ACTN</name>
<dbReference type="InterPro" id="IPR010982">
    <property type="entry name" value="Lambda_DNA-bd_dom_sf"/>
</dbReference>
<dbReference type="InterPro" id="IPR001387">
    <property type="entry name" value="Cro/C1-type_HTH"/>
</dbReference>
<dbReference type="PROSITE" id="PS50943">
    <property type="entry name" value="HTH_CROC1"/>
    <property type="match status" value="1"/>
</dbReference>